<evidence type="ECO:0000313" key="8">
    <source>
        <dbReference type="Proteomes" id="UP001642540"/>
    </source>
</evidence>
<gene>
    <name evidence="7" type="ORF">ODALV1_LOCUS12598</name>
</gene>
<dbReference type="PANTHER" id="PTHR13340">
    <property type="entry name" value="GATA ZINC FINGER DOMAIN-CONTAINING"/>
    <property type="match status" value="1"/>
</dbReference>
<dbReference type="PANTHER" id="PTHR13340:SF2">
    <property type="entry name" value="GATA ZINC FINGER DOMAIN-CONTAINING PROTEIN 1"/>
    <property type="match status" value="1"/>
</dbReference>
<organism evidence="7 8">
    <name type="scientific">Orchesella dallaii</name>
    <dbReference type="NCBI Taxonomy" id="48710"/>
    <lineage>
        <taxon>Eukaryota</taxon>
        <taxon>Metazoa</taxon>
        <taxon>Ecdysozoa</taxon>
        <taxon>Arthropoda</taxon>
        <taxon>Hexapoda</taxon>
        <taxon>Collembola</taxon>
        <taxon>Entomobryomorpha</taxon>
        <taxon>Entomobryoidea</taxon>
        <taxon>Orchesellidae</taxon>
        <taxon>Orchesellinae</taxon>
        <taxon>Orchesella</taxon>
    </lineage>
</organism>
<dbReference type="EMBL" id="CAXLJM020000038">
    <property type="protein sequence ID" value="CAL8107192.1"/>
    <property type="molecule type" value="Genomic_DNA"/>
</dbReference>
<keyword evidence="5" id="KW-0539">Nucleus</keyword>
<evidence type="ECO:0008006" key="9">
    <source>
        <dbReference type="Google" id="ProtNLM"/>
    </source>
</evidence>
<evidence type="ECO:0000256" key="3">
    <source>
        <dbReference type="ARBA" id="ARBA00022771"/>
    </source>
</evidence>
<dbReference type="Proteomes" id="UP001642540">
    <property type="component" value="Unassembled WGS sequence"/>
</dbReference>
<evidence type="ECO:0000256" key="5">
    <source>
        <dbReference type="ARBA" id="ARBA00023242"/>
    </source>
</evidence>
<evidence type="ECO:0000256" key="1">
    <source>
        <dbReference type="ARBA" id="ARBA00004123"/>
    </source>
</evidence>
<dbReference type="InterPro" id="IPR039050">
    <property type="entry name" value="GATAD1"/>
</dbReference>
<name>A0ABP1QNB5_9HEXA</name>
<evidence type="ECO:0000256" key="4">
    <source>
        <dbReference type="ARBA" id="ARBA00022833"/>
    </source>
</evidence>
<evidence type="ECO:0000256" key="2">
    <source>
        <dbReference type="ARBA" id="ARBA00022723"/>
    </source>
</evidence>
<proteinExistence type="predicted"/>
<comment type="subcellular location">
    <subcellularLocation>
        <location evidence="1">Nucleus</location>
    </subcellularLocation>
</comment>
<sequence>MDQNRPKTRGLEATEAEEDARIIKAALKEPTKVIIKSAQQKLRKDYGGKGGGDSSDEEEKLFRQQPPFEDDTDVKPVRRRRGGGRRGNPRKRIKLSGDGEVEEYIRRPISAKLAALLKEEAKPKLVPRSSSFIEYKQVWYRLGDIVSLQKTERRYFAQIVGFHTDQFCERYASIVWLIPKFKIDESNPVNPPVTTESFRASIPEEKPVSMESLKFVLRPPPHYFRPENPFTITRNKFFVFNNSKVFFDSPTPTLTSAGKRY</sequence>
<evidence type="ECO:0000256" key="6">
    <source>
        <dbReference type="SAM" id="MobiDB-lite"/>
    </source>
</evidence>
<keyword evidence="8" id="KW-1185">Reference proteome</keyword>
<evidence type="ECO:0000313" key="7">
    <source>
        <dbReference type="EMBL" id="CAL8107192.1"/>
    </source>
</evidence>
<keyword evidence="3" id="KW-0863">Zinc-finger</keyword>
<keyword evidence="4" id="KW-0862">Zinc</keyword>
<reference evidence="7 8" key="1">
    <citation type="submission" date="2024-08" db="EMBL/GenBank/DDBJ databases">
        <authorList>
            <person name="Cucini C."/>
            <person name="Frati F."/>
        </authorList>
    </citation>
    <scope>NUCLEOTIDE SEQUENCE [LARGE SCALE GENOMIC DNA]</scope>
</reference>
<protein>
    <recommendedName>
        <fullName evidence="9">GATA zinc finger domain-containing protein 1</fullName>
    </recommendedName>
</protein>
<keyword evidence="2" id="KW-0479">Metal-binding</keyword>
<comment type="caution">
    <text evidence="7">The sequence shown here is derived from an EMBL/GenBank/DDBJ whole genome shotgun (WGS) entry which is preliminary data.</text>
</comment>
<accession>A0ABP1QNB5</accession>
<feature type="region of interest" description="Disordered" evidence="6">
    <location>
        <begin position="38"/>
        <end position="94"/>
    </location>
</feature>
<feature type="compositionally biased region" description="Basic residues" evidence="6">
    <location>
        <begin position="77"/>
        <end position="94"/>
    </location>
</feature>